<keyword evidence="1" id="KW-0732">Signal</keyword>
<keyword evidence="3" id="KW-1185">Reference proteome</keyword>
<gene>
    <name evidence="2" type="ORF">GCM10011613_28400</name>
</gene>
<protein>
    <recommendedName>
        <fullName evidence="4">Solute-binding protein family 3/N-terminal domain-containing protein</fullName>
    </recommendedName>
</protein>
<dbReference type="RefSeq" id="WP_189419799.1">
    <property type="nucleotide sequence ID" value="NZ_BMYZ01000003.1"/>
</dbReference>
<dbReference type="Proteomes" id="UP000619761">
    <property type="component" value="Unassembled WGS sequence"/>
</dbReference>
<accession>A0ABQ3B7I2</accession>
<sequence>MIRTTLANNKISMVRFSLCLLLCFLALTANVSAYADEAVLVAVNEDIPADYKRFLHGRDPVDVQAFNTDGARRDIVEITLLMQALRLGGFTKPVELRVEPSYLRLLRGVADGRFVSSGALMWKSDIDMLKPALHVSRPLVKEGEFVVGVYTTQKKLQRVTNYAPYNLNQLNIVTNSQWKSDVQTLKDLGFNRITYSPNWVNIARMIEAGRADITLAPFQTTPQMTIAVDDVTLYPIKGVKVAISGSRHWPISRKHPYGEEFFQALERGLALLESKGTIARAYRECGFFHPDVGPWTLLAR</sequence>
<feature type="chain" id="PRO_5045205860" description="Solute-binding protein family 3/N-terminal domain-containing protein" evidence="1">
    <location>
        <begin position="36"/>
        <end position="300"/>
    </location>
</feature>
<evidence type="ECO:0008006" key="4">
    <source>
        <dbReference type="Google" id="ProtNLM"/>
    </source>
</evidence>
<organism evidence="2 3">
    <name type="scientific">Cellvibrio zantedeschiae</name>
    <dbReference type="NCBI Taxonomy" id="1237077"/>
    <lineage>
        <taxon>Bacteria</taxon>
        <taxon>Pseudomonadati</taxon>
        <taxon>Pseudomonadota</taxon>
        <taxon>Gammaproteobacteria</taxon>
        <taxon>Cellvibrionales</taxon>
        <taxon>Cellvibrionaceae</taxon>
        <taxon>Cellvibrio</taxon>
    </lineage>
</organism>
<evidence type="ECO:0000313" key="2">
    <source>
        <dbReference type="EMBL" id="GGY82017.1"/>
    </source>
</evidence>
<feature type="signal peptide" evidence="1">
    <location>
        <begin position="1"/>
        <end position="35"/>
    </location>
</feature>
<dbReference type="EMBL" id="BMYZ01000003">
    <property type="protein sequence ID" value="GGY82017.1"/>
    <property type="molecule type" value="Genomic_DNA"/>
</dbReference>
<evidence type="ECO:0000313" key="3">
    <source>
        <dbReference type="Proteomes" id="UP000619761"/>
    </source>
</evidence>
<comment type="caution">
    <text evidence="2">The sequence shown here is derived from an EMBL/GenBank/DDBJ whole genome shotgun (WGS) entry which is preliminary data.</text>
</comment>
<reference evidence="3" key="1">
    <citation type="journal article" date="2019" name="Int. J. Syst. Evol. Microbiol.">
        <title>The Global Catalogue of Microorganisms (GCM) 10K type strain sequencing project: providing services to taxonomists for standard genome sequencing and annotation.</title>
        <authorList>
            <consortium name="The Broad Institute Genomics Platform"/>
            <consortium name="The Broad Institute Genome Sequencing Center for Infectious Disease"/>
            <person name="Wu L."/>
            <person name="Ma J."/>
        </authorList>
    </citation>
    <scope>NUCLEOTIDE SEQUENCE [LARGE SCALE GENOMIC DNA]</scope>
    <source>
        <strain evidence="3">KCTC 32239</strain>
    </source>
</reference>
<name>A0ABQ3B7I2_9GAMM</name>
<proteinExistence type="predicted"/>
<evidence type="ECO:0000256" key="1">
    <source>
        <dbReference type="SAM" id="SignalP"/>
    </source>
</evidence>